<dbReference type="GO" id="GO:0003676">
    <property type="term" value="F:nucleic acid binding"/>
    <property type="evidence" value="ECO:0007669"/>
    <property type="project" value="InterPro"/>
</dbReference>
<name>A0A1X7S2F1_ZYMT9</name>
<keyword evidence="9" id="KW-1185">Reference proteome</keyword>
<gene>
    <name evidence="8" type="ORF">ZT3D7_G8864</name>
</gene>
<dbReference type="GO" id="GO:0005634">
    <property type="term" value="C:nucleus"/>
    <property type="evidence" value="ECO:0007669"/>
    <property type="project" value="TreeGrafter"/>
</dbReference>
<dbReference type="SUPFAM" id="SSF53098">
    <property type="entry name" value="Ribonuclease H-like"/>
    <property type="match status" value="1"/>
</dbReference>
<dbReference type="PANTHER" id="PTHR12801">
    <property type="entry name" value="RNA EXONUCLEASE REXO1 / RECO3 FAMILY MEMBER-RELATED"/>
    <property type="match status" value="1"/>
</dbReference>
<proteinExistence type="predicted"/>
<keyword evidence="3" id="KW-0378">Hydrolase</keyword>
<evidence type="ECO:0000259" key="7">
    <source>
        <dbReference type="SMART" id="SM00479"/>
    </source>
</evidence>
<evidence type="ECO:0000313" key="9">
    <source>
        <dbReference type="Proteomes" id="UP000215127"/>
    </source>
</evidence>
<dbReference type="EMBL" id="LT853699">
    <property type="protein sequence ID" value="SMQ53710.1"/>
    <property type="molecule type" value="Genomic_DNA"/>
</dbReference>
<accession>A0A1X7S2F1</accession>
<dbReference type="SMART" id="SM00479">
    <property type="entry name" value="EXOIII"/>
    <property type="match status" value="1"/>
</dbReference>
<organism evidence="8 9">
    <name type="scientific">Zymoseptoria tritici (strain ST99CH_3D7)</name>
    <dbReference type="NCBI Taxonomy" id="1276538"/>
    <lineage>
        <taxon>Eukaryota</taxon>
        <taxon>Fungi</taxon>
        <taxon>Dikarya</taxon>
        <taxon>Ascomycota</taxon>
        <taxon>Pezizomycotina</taxon>
        <taxon>Dothideomycetes</taxon>
        <taxon>Dothideomycetidae</taxon>
        <taxon>Mycosphaerellales</taxon>
        <taxon>Mycosphaerellaceae</taxon>
        <taxon>Zymoseptoria</taxon>
    </lineage>
</organism>
<keyword evidence="4" id="KW-0269">Exonuclease</keyword>
<evidence type="ECO:0000256" key="6">
    <source>
        <dbReference type="SAM" id="MobiDB-lite"/>
    </source>
</evidence>
<dbReference type="InterPro" id="IPR047021">
    <property type="entry name" value="REXO1/3/4-like"/>
</dbReference>
<dbReference type="PANTHER" id="PTHR12801:SF45">
    <property type="entry name" value="RNA EXONUCLEASE 4"/>
    <property type="match status" value="1"/>
</dbReference>
<keyword evidence="1" id="KW-0698">rRNA processing</keyword>
<dbReference type="AlphaFoldDB" id="A0A1X7S2F1"/>
<dbReference type="InterPro" id="IPR012337">
    <property type="entry name" value="RNaseH-like_sf"/>
</dbReference>
<feature type="region of interest" description="Disordered" evidence="6">
    <location>
        <begin position="1"/>
        <end position="25"/>
    </location>
</feature>
<dbReference type="GO" id="GO:0004527">
    <property type="term" value="F:exonuclease activity"/>
    <property type="evidence" value="ECO:0007669"/>
    <property type="project" value="UniProtKB-KW"/>
</dbReference>
<dbReference type="InterPro" id="IPR036397">
    <property type="entry name" value="RNaseH_sf"/>
</dbReference>
<dbReference type="GO" id="GO:0006364">
    <property type="term" value="P:rRNA processing"/>
    <property type="evidence" value="ECO:0007669"/>
    <property type="project" value="UniProtKB-KW"/>
</dbReference>
<keyword evidence="2" id="KW-0540">Nuclease</keyword>
<dbReference type="STRING" id="1276538.A0A1X7S2F1"/>
<evidence type="ECO:0000256" key="2">
    <source>
        <dbReference type="ARBA" id="ARBA00022722"/>
    </source>
</evidence>
<evidence type="ECO:0000256" key="5">
    <source>
        <dbReference type="ARBA" id="ARBA00025599"/>
    </source>
</evidence>
<evidence type="ECO:0000256" key="3">
    <source>
        <dbReference type="ARBA" id="ARBA00022801"/>
    </source>
</evidence>
<evidence type="ECO:0000313" key="8">
    <source>
        <dbReference type="EMBL" id="SMQ53710.1"/>
    </source>
</evidence>
<evidence type="ECO:0000256" key="4">
    <source>
        <dbReference type="ARBA" id="ARBA00022839"/>
    </source>
</evidence>
<dbReference type="Proteomes" id="UP000215127">
    <property type="component" value="Chromosome 8"/>
</dbReference>
<dbReference type="Gene3D" id="3.30.420.10">
    <property type="entry name" value="Ribonuclease H-like superfamily/Ribonuclease H"/>
    <property type="match status" value="1"/>
</dbReference>
<dbReference type="InterPro" id="IPR013520">
    <property type="entry name" value="Ribonucl_H"/>
</dbReference>
<comment type="function">
    <text evidence="5">Exoribonuclease involved in ribosome biosynthesis. Involved in the processing of ITS1, the internal transcribed spacer localized between the 18S and 5.8S rRNAs.</text>
</comment>
<protein>
    <recommendedName>
        <fullName evidence="7">Exonuclease domain-containing protein</fullName>
    </recommendedName>
</protein>
<evidence type="ECO:0000256" key="1">
    <source>
        <dbReference type="ARBA" id="ARBA00022552"/>
    </source>
</evidence>
<sequence>MSTITQSSHGDNHHIRPSPGLRTRAIQPTPRFDLLTPTLAIDVEFTIFTPNPYRVAIPLRAKKRSLPGRVSIVNNRGETIYDVFVYYKKSGRYAIAPPPPRLKMGVYEKDVLPSNGARSAKEVFDNVRKIVEGRIVVGHAVKNDVKSLPYEVFEGVQIRDTQLLEEYRNHATDQINRMPKLARLAEVVLGRSIQGPEHSSVEDAVATMDLYRLREGEFEKTQKYPLKQIDILLSLRLFDSWVSSGEIIASLVHSPRVWAILANPPGADWRVRFVFRGLLGLHGSGSRSPLDIIAGTEKFQDLPR</sequence>
<feature type="domain" description="Exonuclease" evidence="7">
    <location>
        <begin position="37"/>
        <end position="220"/>
    </location>
</feature>
<reference evidence="8 9" key="1">
    <citation type="submission" date="2016-06" db="EMBL/GenBank/DDBJ databases">
        <authorList>
            <person name="Kjaerup R.B."/>
            <person name="Dalgaard T.S."/>
            <person name="Juul-Madsen H.R."/>
        </authorList>
    </citation>
    <scope>NUCLEOTIDE SEQUENCE [LARGE SCALE GENOMIC DNA]</scope>
</reference>